<feature type="compositionally biased region" description="Basic and acidic residues" evidence="1">
    <location>
        <begin position="107"/>
        <end position="120"/>
    </location>
</feature>
<reference evidence="3 4" key="1">
    <citation type="submission" date="2019-03" db="EMBL/GenBank/DDBJ databases">
        <title>Rhodosporidium diobovatum UCD-FST 08-225 genome sequencing, assembly, and annotation.</title>
        <authorList>
            <person name="Fakankun I.U."/>
            <person name="Fristensky B."/>
            <person name="Levin D.B."/>
        </authorList>
    </citation>
    <scope>NUCLEOTIDE SEQUENCE [LARGE SCALE GENOMIC DNA]</scope>
    <source>
        <strain evidence="3 4">UCD-FST 08-225</strain>
    </source>
</reference>
<evidence type="ECO:0000256" key="2">
    <source>
        <dbReference type="SAM" id="SignalP"/>
    </source>
</evidence>
<feature type="region of interest" description="Disordered" evidence="1">
    <location>
        <begin position="31"/>
        <end position="164"/>
    </location>
</feature>
<protein>
    <recommendedName>
        <fullName evidence="5">Secreted protein</fullName>
    </recommendedName>
</protein>
<evidence type="ECO:0000256" key="1">
    <source>
        <dbReference type="SAM" id="MobiDB-lite"/>
    </source>
</evidence>
<dbReference type="Proteomes" id="UP000311382">
    <property type="component" value="Unassembled WGS sequence"/>
</dbReference>
<sequence>MARKPHTVACTLRNALLRLCAAAVPVLESLSWPGPSETQLDKASGERGRGAATPSLARRCCPGARAPRTGRHAALPRPVPFSGEPRRHPPVAPSRSLRLLDPAPLQHRADRREWAGRDQDAAQGRQRARGACGGGQHAGRVGGRLDPGSGRVERVDTSSSWPIP</sequence>
<name>A0A5C5FU29_9BASI</name>
<evidence type="ECO:0000313" key="4">
    <source>
        <dbReference type="Proteomes" id="UP000311382"/>
    </source>
</evidence>
<evidence type="ECO:0008006" key="5">
    <source>
        <dbReference type="Google" id="ProtNLM"/>
    </source>
</evidence>
<feature type="chain" id="PRO_5022773639" description="Secreted protein" evidence="2">
    <location>
        <begin position="23"/>
        <end position="164"/>
    </location>
</feature>
<evidence type="ECO:0000313" key="3">
    <source>
        <dbReference type="EMBL" id="TNY20417.1"/>
    </source>
</evidence>
<comment type="caution">
    <text evidence="3">The sequence shown here is derived from an EMBL/GenBank/DDBJ whole genome shotgun (WGS) entry which is preliminary data.</text>
</comment>
<keyword evidence="2" id="KW-0732">Signal</keyword>
<organism evidence="3 4">
    <name type="scientific">Rhodotorula diobovata</name>
    <dbReference type="NCBI Taxonomy" id="5288"/>
    <lineage>
        <taxon>Eukaryota</taxon>
        <taxon>Fungi</taxon>
        <taxon>Dikarya</taxon>
        <taxon>Basidiomycota</taxon>
        <taxon>Pucciniomycotina</taxon>
        <taxon>Microbotryomycetes</taxon>
        <taxon>Sporidiobolales</taxon>
        <taxon>Sporidiobolaceae</taxon>
        <taxon>Rhodotorula</taxon>
    </lineage>
</organism>
<proteinExistence type="predicted"/>
<gene>
    <name evidence="3" type="ORF">DMC30DRAFT_397720</name>
</gene>
<accession>A0A5C5FU29</accession>
<feature type="compositionally biased region" description="Basic and acidic residues" evidence="1">
    <location>
        <begin position="39"/>
        <end position="49"/>
    </location>
</feature>
<keyword evidence="4" id="KW-1185">Reference proteome</keyword>
<feature type="compositionally biased region" description="Low complexity" evidence="1">
    <location>
        <begin position="57"/>
        <end position="67"/>
    </location>
</feature>
<dbReference type="AlphaFoldDB" id="A0A5C5FU29"/>
<feature type="signal peptide" evidence="2">
    <location>
        <begin position="1"/>
        <end position="22"/>
    </location>
</feature>
<feature type="compositionally biased region" description="Gly residues" evidence="1">
    <location>
        <begin position="131"/>
        <end position="142"/>
    </location>
</feature>
<dbReference type="EMBL" id="SOZI01000067">
    <property type="protein sequence ID" value="TNY20417.1"/>
    <property type="molecule type" value="Genomic_DNA"/>
</dbReference>